<evidence type="ECO:0000313" key="3">
    <source>
        <dbReference type="EMBL" id="TMM29553.1"/>
    </source>
</evidence>
<organism evidence="3 4">
    <name type="scientific">Polaribacter aestuariivivens</name>
    <dbReference type="NCBI Taxonomy" id="2304626"/>
    <lineage>
        <taxon>Bacteria</taxon>
        <taxon>Pseudomonadati</taxon>
        <taxon>Bacteroidota</taxon>
        <taxon>Flavobacteriia</taxon>
        <taxon>Flavobacteriales</taxon>
        <taxon>Flavobacteriaceae</taxon>
    </lineage>
</organism>
<reference evidence="3 4" key="1">
    <citation type="submission" date="2019-05" db="EMBL/GenBank/DDBJ databases">
        <title>Polaribacter aestuariivivens sp. nov., isolated from a tidal flat.</title>
        <authorList>
            <person name="Yoon J.-H."/>
        </authorList>
    </citation>
    <scope>NUCLEOTIDE SEQUENCE [LARGE SCALE GENOMIC DNA]</scope>
    <source>
        <strain evidence="3 4">DBTF-3</strain>
    </source>
</reference>
<dbReference type="EMBL" id="VANR01000005">
    <property type="protein sequence ID" value="TMM29553.1"/>
    <property type="molecule type" value="Genomic_DNA"/>
</dbReference>
<evidence type="ECO:0000256" key="2">
    <source>
        <dbReference type="SAM" id="SignalP"/>
    </source>
</evidence>
<feature type="region of interest" description="Disordered" evidence="1">
    <location>
        <begin position="132"/>
        <end position="152"/>
    </location>
</feature>
<proteinExistence type="predicted"/>
<feature type="signal peptide" evidence="2">
    <location>
        <begin position="1"/>
        <end position="20"/>
    </location>
</feature>
<protein>
    <recommendedName>
        <fullName evidence="5">DUF4890 domain-containing protein</fullName>
    </recommendedName>
</protein>
<dbReference type="OrthoDB" id="956918at2"/>
<keyword evidence="2" id="KW-0732">Signal</keyword>
<dbReference type="RefSeq" id="WP_138536294.1">
    <property type="nucleotide sequence ID" value="NZ_VANR01000005.1"/>
</dbReference>
<dbReference type="Proteomes" id="UP000307140">
    <property type="component" value="Unassembled WGS sequence"/>
</dbReference>
<evidence type="ECO:0000313" key="4">
    <source>
        <dbReference type="Proteomes" id="UP000307140"/>
    </source>
</evidence>
<dbReference type="AlphaFoldDB" id="A0A5S3N2V5"/>
<evidence type="ECO:0000256" key="1">
    <source>
        <dbReference type="SAM" id="MobiDB-lite"/>
    </source>
</evidence>
<sequence length="152" mass="18221">MKNLVSILVLVFAFTFTTQAQKKRNHKKPQLSAEQHADLMVKKMTLSLDLSEKQQKQIKPLLTSKIAERKAFMEKRMEAKKEDKKPTADEIYAVKSKMLDNQIAMKNSMKNILNKDQFEKFEKMQKRRKMMVLKKMKERRMDKSNWKKRRKQ</sequence>
<name>A0A5S3N2V5_9FLAO</name>
<dbReference type="Gene3D" id="1.20.120.1490">
    <property type="match status" value="1"/>
</dbReference>
<keyword evidence="4" id="KW-1185">Reference proteome</keyword>
<evidence type="ECO:0008006" key="5">
    <source>
        <dbReference type="Google" id="ProtNLM"/>
    </source>
</evidence>
<comment type="caution">
    <text evidence="3">The sequence shown here is derived from an EMBL/GenBank/DDBJ whole genome shotgun (WGS) entry which is preliminary data.</text>
</comment>
<feature type="chain" id="PRO_5024390737" description="DUF4890 domain-containing protein" evidence="2">
    <location>
        <begin position="21"/>
        <end position="152"/>
    </location>
</feature>
<accession>A0A5S3N2V5</accession>
<gene>
    <name evidence="3" type="ORF">FDT66_10565</name>
</gene>